<protein>
    <submittedName>
        <fullName evidence="1">Tfp pilus assembly protein PilV</fullName>
    </submittedName>
</protein>
<organism evidence="1 4">
    <name type="scientific">Microbulbifer hydrolyticus</name>
    <dbReference type="NCBI Taxonomy" id="48074"/>
    <lineage>
        <taxon>Bacteria</taxon>
        <taxon>Pseudomonadati</taxon>
        <taxon>Pseudomonadota</taxon>
        <taxon>Gammaproteobacteria</taxon>
        <taxon>Cellvibrionales</taxon>
        <taxon>Microbulbiferaceae</taxon>
        <taxon>Microbulbifer</taxon>
    </lineage>
</organism>
<accession>A0A6P1TC54</accession>
<dbReference type="Proteomes" id="UP000464675">
    <property type="component" value="Chromosome"/>
</dbReference>
<name>A0A6P1TC54_9GAMM</name>
<dbReference type="Proteomes" id="UP000563601">
    <property type="component" value="Unassembled WGS sequence"/>
</dbReference>
<sequence length="52" mass="5941">MLRVIGVLVFALILLGLAGHLFYQRKSENETSHTEAAWMHHLAFNEFKTPVC</sequence>
<proteinExistence type="predicted"/>
<evidence type="ECO:0000313" key="4">
    <source>
        <dbReference type="Proteomes" id="UP000563601"/>
    </source>
</evidence>
<dbReference type="EMBL" id="CP047491">
    <property type="protein sequence ID" value="QHQ39577.1"/>
    <property type="molecule type" value="Genomic_DNA"/>
</dbReference>
<reference evidence="2 3" key="1">
    <citation type="submission" date="2020-01" db="EMBL/GenBank/DDBJ databases">
        <title>The possibility of degradation of plastic by Microbulbifer hydrolyticus IRE-31.</title>
        <authorList>
            <person name="Liu L."/>
        </authorList>
    </citation>
    <scope>NUCLEOTIDE SEQUENCE [LARGE SCALE GENOMIC DNA]</scope>
    <source>
        <strain evidence="2 3">IRE-31</strain>
    </source>
</reference>
<dbReference type="RefSeq" id="WP_161858894.1">
    <property type="nucleotide sequence ID" value="NZ_CP047491.1"/>
</dbReference>
<dbReference type="EMBL" id="JACHHR010000001">
    <property type="protein sequence ID" value="MBB5209883.1"/>
    <property type="molecule type" value="Genomic_DNA"/>
</dbReference>
<evidence type="ECO:0000313" key="1">
    <source>
        <dbReference type="EMBL" id="MBB5209883.1"/>
    </source>
</evidence>
<evidence type="ECO:0000313" key="3">
    <source>
        <dbReference type="Proteomes" id="UP000464675"/>
    </source>
</evidence>
<gene>
    <name evidence="2" type="ORF">GTQ55_11675</name>
    <name evidence="1" type="ORF">HNQ53_000071</name>
</gene>
<evidence type="ECO:0000313" key="2">
    <source>
        <dbReference type="EMBL" id="QHQ39577.1"/>
    </source>
</evidence>
<dbReference type="AlphaFoldDB" id="A0A6P1TC54"/>
<keyword evidence="3" id="KW-1185">Reference proteome</keyword>
<reference evidence="1 4" key="2">
    <citation type="submission" date="2020-08" db="EMBL/GenBank/DDBJ databases">
        <title>Genomic Encyclopedia of Type Strains, Phase IV (KMG-IV): sequencing the most valuable type-strain genomes for metagenomic binning, comparative biology and taxonomic classification.</title>
        <authorList>
            <person name="Goeker M."/>
        </authorList>
    </citation>
    <scope>NUCLEOTIDE SEQUENCE [LARGE SCALE GENOMIC DNA]</scope>
    <source>
        <strain evidence="1 4">DSM 11525</strain>
    </source>
</reference>